<proteinExistence type="inferred from homology"/>
<dbReference type="InterPro" id="IPR013324">
    <property type="entry name" value="RNA_pol_sigma_r3/r4-like"/>
</dbReference>
<evidence type="ECO:0000256" key="3">
    <source>
        <dbReference type="ARBA" id="ARBA00023082"/>
    </source>
</evidence>
<sequence length="183" mass="21619">MFLRSKKNHQRTARSVHSEKEFEELYTMYSRAMISMAHNRTGDREAAKEIVQDVFLSLWERREGLRVHGSIKHYLFRAVKLEIIDHYRKKNSREKHQHYLVENAGRWSRSTEERVLFNELSGSISALVEKLPSQCREVYRLSREKGLNNKEIALSLTVTEKTVESHLTKALKFLRSRIDTSSR</sequence>
<dbReference type="Gene3D" id="1.10.10.10">
    <property type="entry name" value="Winged helix-like DNA-binding domain superfamily/Winged helix DNA-binding domain"/>
    <property type="match status" value="1"/>
</dbReference>
<evidence type="ECO:0000256" key="4">
    <source>
        <dbReference type="ARBA" id="ARBA00023163"/>
    </source>
</evidence>
<dbReference type="Pfam" id="PF04542">
    <property type="entry name" value="Sigma70_r2"/>
    <property type="match status" value="1"/>
</dbReference>
<keyword evidence="4" id="KW-0804">Transcription</keyword>
<reference evidence="8" key="1">
    <citation type="submission" date="2012-02" db="EMBL/GenBank/DDBJ databases">
        <title>The complete genome of Echinicola vietnamensis DSM 17526.</title>
        <authorList>
            <person name="Lucas S."/>
            <person name="Copeland A."/>
            <person name="Lapidus A."/>
            <person name="Glavina del Rio T."/>
            <person name="Dalin E."/>
            <person name="Tice H."/>
            <person name="Bruce D."/>
            <person name="Goodwin L."/>
            <person name="Pitluck S."/>
            <person name="Peters L."/>
            <person name="Ovchinnikova G."/>
            <person name="Teshima H."/>
            <person name="Kyrpides N."/>
            <person name="Mavromatis K."/>
            <person name="Ivanova N."/>
            <person name="Brettin T."/>
            <person name="Detter J.C."/>
            <person name="Han C."/>
            <person name="Larimer F."/>
            <person name="Land M."/>
            <person name="Hauser L."/>
            <person name="Markowitz V."/>
            <person name="Cheng J.-F."/>
            <person name="Hugenholtz P."/>
            <person name="Woyke T."/>
            <person name="Wu D."/>
            <person name="Brambilla E."/>
            <person name="Klenk H.-P."/>
            <person name="Eisen J.A."/>
        </authorList>
    </citation>
    <scope>NUCLEOTIDE SEQUENCE [LARGE SCALE GENOMIC DNA]</scope>
    <source>
        <strain evidence="8">DSM 17526 / LMG 23754 / KMM 6221</strain>
    </source>
</reference>
<protein>
    <submittedName>
        <fullName evidence="7">RNA polymerase sigma-70 factor, expansion family 1</fullName>
    </submittedName>
</protein>
<evidence type="ECO:0000259" key="5">
    <source>
        <dbReference type="Pfam" id="PF04542"/>
    </source>
</evidence>
<comment type="similarity">
    <text evidence="1">Belongs to the sigma-70 factor family. ECF subfamily.</text>
</comment>
<dbReference type="InterPro" id="IPR036388">
    <property type="entry name" value="WH-like_DNA-bd_sf"/>
</dbReference>
<dbReference type="InterPro" id="IPR000792">
    <property type="entry name" value="Tscrpt_reg_LuxR_C"/>
</dbReference>
<dbReference type="InterPro" id="IPR014284">
    <property type="entry name" value="RNA_pol_sigma-70_dom"/>
</dbReference>
<dbReference type="NCBIfam" id="TIGR02937">
    <property type="entry name" value="sigma70-ECF"/>
    <property type="match status" value="1"/>
</dbReference>
<keyword evidence="3" id="KW-0731">Sigma factor</keyword>
<dbReference type="InterPro" id="IPR013249">
    <property type="entry name" value="RNA_pol_sigma70_r4_t2"/>
</dbReference>
<dbReference type="OrthoDB" id="764811at2"/>
<evidence type="ECO:0000256" key="1">
    <source>
        <dbReference type="ARBA" id="ARBA00010641"/>
    </source>
</evidence>
<dbReference type="EMBL" id="CP003346">
    <property type="protein sequence ID" value="AGA80515.1"/>
    <property type="molecule type" value="Genomic_DNA"/>
</dbReference>
<dbReference type="PANTHER" id="PTHR43133">
    <property type="entry name" value="RNA POLYMERASE ECF-TYPE SIGMA FACTO"/>
    <property type="match status" value="1"/>
</dbReference>
<evidence type="ECO:0000313" key="8">
    <source>
        <dbReference type="Proteomes" id="UP000010796"/>
    </source>
</evidence>
<dbReference type="SUPFAM" id="SSF88659">
    <property type="entry name" value="Sigma3 and sigma4 domains of RNA polymerase sigma factors"/>
    <property type="match status" value="1"/>
</dbReference>
<dbReference type="NCBIfam" id="TIGR02985">
    <property type="entry name" value="Sig70_bacteroi1"/>
    <property type="match status" value="1"/>
</dbReference>
<gene>
    <name evidence="7" type="ordered locus">Echvi_4327</name>
</gene>
<dbReference type="Gene3D" id="1.10.1740.10">
    <property type="match status" value="1"/>
</dbReference>
<dbReference type="InterPro" id="IPR007627">
    <property type="entry name" value="RNA_pol_sigma70_r2"/>
</dbReference>
<dbReference type="Pfam" id="PF08281">
    <property type="entry name" value="Sigma70_r4_2"/>
    <property type="match status" value="1"/>
</dbReference>
<name>L0G6R2_ECHVK</name>
<dbReference type="GO" id="GO:0003677">
    <property type="term" value="F:DNA binding"/>
    <property type="evidence" value="ECO:0007669"/>
    <property type="project" value="InterPro"/>
</dbReference>
<evidence type="ECO:0000259" key="6">
    <source>
        <dbReference type="Pfam" id="PF08281"/>
    </source>
</evidence>
<dbReference type="PRINTS" id="PR00038">
    <property type="entry name" value="HTHLUXR"/>
</dbReference>
<dbReference type="RefSeq" id="WP_015268044.1">
    <property type="nucleotide sequence ID" value="NC_019904.1"/>
</dbReference>
<dbReference type="Proteomes" id="UP000010796">
    <property type="component" value="Chromosome"/>
</dbReference>
<dbReference type="STRING" id="926556.Echvi_4327"/>
<dbReference type="InterPro" id="IPR039425">
    <property type="entry name" value="RNA_pol_sigma-70-like"/>
</dbReference>
<dbReference type="KEGG" id="evi:Echvi_4327"/>
<dbReference type="eggNOG" id="COG1595">
    <property type="taxonomic scope" value="Bacteria"/>
</dbReference>
<dbReference type="GO" id="GO:0006352">
    <property type="term" value="P:DNA-templated transcription initiation"/>
    <property type="evidence" value="ECO:0007669"/>
    <property type="project" value="InterPro"/>
</dbReference>
<keyword evidence="2" id="KW-0805">Transcription regulation</keyword>
<dbReference type="GO" id="GO:0016987">
    <property type="term" value="F:sigma factor activity"/>
    <property type="evidence" value="ECO:0007669"/>
    <property type="project" value="UniProtKB-KW"/>
</dbReference>
<organism evidence="7 8">
    <name type="scientific">Echinicola vietnamensis (strain DSM 17526 / LMG 23754 / KMM 6221)</name>
    <dbReference type="NCBI Taxonomy" id="926556"/>
    <lineage>
        <taxon>Bacteria</taxon>
        <taxon>Pseudomonadati</taxon>
        <taxon>Bacteroidota</taxon>
        <taxon>Cytophagia</taxon>
        <taxon>Cytophagales</taxon>
        <taxon>Cyclobacteriaceae</taxon>
        <taxon>Echinicola</taxon>
    </lineage>
</organism>
<feature type="domain" description="RNA polymerase sigma factor 70 region 4 type 2" evidence="6">
    <location>
        <begin position="123"/>
        <end position="174"/>
    </location>
</feature>
<dbReference type="InterPro" id="IPR014327">
    <property type="entry name" value="RNA_pol_sigma70_bacteroid"/>
</dbReference>
<keyword evidence="8" id="KW-1185">Reference proteome</keyword>
<dbReference type="PANTHER" id="PTHR43133:SF46">
    <property type="entry name" value="RNA POLYMERASE SIGMA-70 FACTOR ECF SUBFAMILY"/>
    <property type="match status" value="1"/>
</dbReference>
<dbReference type="AlphaFoldDB" id="L0G6R2"/>
<evidence type="ECO:0000256" key="2">
    <source>
        <dbReference type="ARBA" id="ARBA00023015"/>
    </source>
</evidence>
<dbReference type="InterPro" id="IPR013325">
    <property type="entry name" value="RNA_pol_sigma_r2"/>
</dbReference>
<accession>L0G6R2</accession>
<dbReference type="SUPFAM" id="SSF88946">
    <property type="entry name" value="Sigma2 domain of RNA polymerase sigma factors"/>
    <property type="match status" value="1"/>
</dbReference>
<evidence type="ECO:0000313" key="7">
    <source>
        <dbReference type="EMBL" id="AGA80515.1"/>
    </source>
</evidence>
<feature type="domain" description="RNA polymerase sigma-70 region 2" evidence="5">
    <location>
        <begin position="25"/>
        <end position="91"/>
    </location>
</feature>
<dbReference type="HOGENOM" id="CLU_047691_4_1_10"/>